<evidence type="ECO:0000259" key="8">
    <source>
        <dbReference type="Pfam" id="PF03834"/>
    </source>
</evidence>
<dbReference type="Gene3D" id="3.40.50.10130">
    <property type="match status" value="1"/>
</dbReference>
<keyword evidence="3" id="KW-0227">DNA damage</keyword>
<evidence type="ECO:0000256" key="6">
    <source>
        <dbReference type="ARBA" id="ARBA00023242"/>
    </source>
</evidence>
<organism evidence="9 10">
    <name type="scientific">Cryptosporidium xiaoi</name>
    <dbReference type="NCBI Taxonomy" id="659607"/>
    <lineage>
        <taxon>Eukaryota</taxon>
        <taxon>Sar</taxon>
        <taxon>Alveolata</taxon>
        <taxon>Apicomplexa</taxon>
        <taxon>Conoidasida</taxon>
        <taxon>Coccidia</taxon>
        <taxon>Eucoccidiorida</taxon>
        <taxon>Eimeriorina</taxon>
        <taxon>Cryptosporidiidae</taxon>
        <taxon>Cryptosporidium</taxon>
    </lineage>
</organism>
<dbReference type="AlphaFoldDB" id="A0AAV9XTR8"/>
<keyword evidence="4" id="KW-0238">DNA-binding</keyword>
<evidence type="ECO:0000256" key="2">
    <source>
        <dbReference type="ARBA" id="ARBA00008283"/>
    </source>
</evidence>
<dbReference type="CDD" id="cd22325">
    <property type="entry name" value="ERCC1_C-like"/>
    <property type="match status" value="1"/>
</dbReference>
<keyword evidence="5" id="KW-0234">DNA repair</keyword>
<dbReference type="PANTHER" id="PTHR12749:SF0">
    <property type="entry name" value="DNA EXCISION REPAIR PROTEIN ERCC-1"/>
    <property type="match status" value="1"/>
</dbReference>
<comment type="caution">
    <text evidence="9">The sequence shown here is derived from an EMBL/GenBank/DDBJ whole genome shotgun (WGS) entry which is preliminary data.</text>
</comment>
<protein>
    <submittedName>
        <fullName evidence="9">Excision repair cross-complementing rodent repair deficiency</fullName>
    </submittedName>
</protein>
<evidence type="ECO:0000256" key="1">
    <source>
        <dbReference type="ARBA" id="ARBA00004123"/>
    </source>
</evidence>
<dbReference type="Gene3D" id="1.10.150.20">
    <property type="entry name" value="5' to 3' exonuclease, C-terminal subdomain"/>
    <property type="match status" value="1"/>
</dbReference>
<dbReference type="FunFam" id="3.40.50.10130:FF:000001">
    <property type="entry name" value="DNA excision repair protein ERCC-1"/>
    <property type="match status" value="1"/>
</dbReference>
<dbReference type="GO" id="GO:0003684">
    <property type="term" value="F:damaged DNA binding"/>
    <property type="evidence" value="ECO:0007669"/>
    <property type="project" value="InterPro"/>
</dbReference>
<dbReference type="GO" id="GO:0006302">
    <property type="term" value="P:double-strand break repair"/>
    <property type="evidence" value="ECO:0007669"/>
    <property type="project" value="UniProtKB-ARBA"/>
</dbReference>
<dbReference type="PANTHER" id="PTHR12749">
    <property type="entry name" value="EXCISION REPAIR CROSS-COMPLEMENTING 1 ERCC1"/>
    <property type="match status" value="1"/>
</dbReference>
<dbReference type="InterPro" id="IPR011335">
    <property type="entry name" value="Restrct_endonuc-II-like"/>
</dbReference>
<dbReference type="GO" id="GO:0070522">
    <property type="term" value="C:ERCC4-ERCC1 complex"/>
    <property type="evidence" value="ECO:0007669"/>
    <property type="project" value="TreeGrafter"/>
</dbReference>
<dbReference type="Proteomes" id="UP001311799">
    <property type="component" value="Unassembled WGS sequence"/>
</dbReference>
<name>A0AAV9XTR8_9CRYT</name>
<dbReference type="SUPFAM" id="SSF47781">
    <property type="entry name" value="RuvA domain 2-like"/>
    <property type="match status" value="1"/>
</dbReference>
<comment type="similarity">
    <text evidence="2">Belongs to the ERCC1/RAD10/SWI10 family.</text>
</comment>
<comment type="subcellular location">
    <subcellularLocation>
        <location evidence="1">Nucleus</location>
    </subcellularLocation>
</comment>
<dbReference type="EMBL" id="JAWDEY010000035">
    <property type="protein sequence ID" value="KAK6588063.1"/>
    <property type="molecule type" value="Genomic_DNA"/>
</dbReference>
<accession>A0AAV9XTR8</accession>
<reference evidence="9 10" key="1">
    <citation type="submission" date="2023-10" db="EMBL/GenBank/DDBJ databases">
        <title>Comparative genomics analysis reveals potential genetic determinants of host preference in Cryptosporidium xiaoi.</title>
        <authorList>
            <person name="Xiao L."/>
            <person name="Li J."/>
        </authorList>
    </citation>
    <scope>NUCLEOTIDE SEQUENCE [LARGE SCALE GENOMIC DNA]</scope>
    <source>
        <strain evidence="9 10">52996</strain>
    </source>
</reference>
<dbReference type="GO" id="GO:0070914">
    <property type="term" value="P:UV-damage excision repair"/>
    <property type="evidence" value="ECO:0007669"/>
    <property type="project" value="TreeGrafter"/>
</dbReference>
<dbReference type="InterPro" id="IPR004579">
    <property type="entry name" value="ERCC1/RAD10/SWI10"/>
</dbReference>
<dbReference type="NCBIfam" id="TIGR00597">
    <property type="entry name" value="rad10"/>
    <property type="match status" value="1"/>
</dbReference>
<evidence type="ECO:0000256" key="5">
    <source>
        <dbReference type="ARBA" id="ARBA00023204"/>
    </source>
</evidence>
<evidence type="ECO:0000313" key="10">
    <source>
        <dbReference type="Proteomes" id="UP001311799"/>
    </source>
</evidence>
<evidence type="ECO:0000256" key="4">
    <source>
        <dbReference type="ARBA" id="ARBA00023125"/>
    </source>
</evidence>
<feature type="region of interest" description="Disordered" evidence="7">
    <location>
        <begin position="1"/>
        <end position="22"/>
    </location>
</feature>
<dbReference type="Pfam" id="PF14520">
    <property type="entry name" value="HHH_5"/>
    <property type="match status" value="1"/>
</dbReference>
<keyword evidence="6" id="KW-0539">Nucleus</keyword>
<evidence type="ECO:0000256" key="7">
    <source>
        <dbReference type="SAM" id="MobiDB-lite"/>
    </source>
</evidence>
<sequence length="243" mass="27389">MSEEKNNLSNNYKKEENFNNSTSSLSTSLKTLEEPHFFDDRATQVILASYRQKGNAVLNYIKNVSYEFKNIVPDFLVGKYDAVIFISVKYHKLHSNYLRKRVQSLQKNYRIRVVLCLVDISLSGIIEAAITEITDICINMNMTLLLTWNNREAAHVLESLKSYENASSDIIRGSLSSDIFSRTKDALSSLPRINRNDSTNLLNKFGSISKIASASEKELSNLPGIGSIKARVIQDVFSASFSD</sequence>
<dbReference type="GO" id="GO:0003697">
    <property type="term" value="F:single-stranded DNA binding"/>
    <property type="evidence" value="ECO:0007669"/>
    <property type="project" value="TreeGrafter"/>
</dbReference>
<evidence type="ECO:0000313" key="9">
    <source>
        <dbReference type="EMBL" id="KAK6588063.1"/>
    </source>
</evidence>
<keyword evidence="10" id="KW-1185">Reference proteome</keyword>
<dbReference type="Pfam" id="PF03834">
    <property type="entry name" value="Rad10"/>
    <property type="match status" value="1"/>
</dbReference>
<dbReference type="GO" id="GO:0006312">
    <property type="term" value="P:mitotic recombination"/>
    <property type="evidence" value="ECO:0007669"/>
    <property type="project" value="TreeGrafter"/>
</dbReference>
<evidence type="ECO:0000256" key="3">
    <source>
        <dbReference type="ARBA" id="ARBA00022763"/>
    </source>
</evidence>
<dbReference type="GO" id="GO:0000110">
    <property type="term" value="C:nucleotide-excision repair factor 1 complex"/>
    <property type="evidence" value="ECO:0007669"/>
    <property type="project" value="TreeGrafter"/>
</dbReference>
<proteinExistence type="inferred from homology"/>
<feature type="compositionally biased region" description="Basic and acidic residues" evidence="7">
    <location>
        <begin position="1"/>
        <end position="17"/>
    </location>
</feature>
<dbReference type="SUPFAM" id="SSF52980">
    <property type="entry name" value="Restriction endonuclease-like"/>
    <property type="match status" value="1"/>
</dbReference>
<dbReference type="InterPro" id="IPR047260">
    <property type="entry name" value="ERCC1-like_central_dom"/>
</dbReference>
<gene>
    <name evidence="9" type="ORF">RS030_71076</name>
</gene>
<feature type="domain" description="ERCC1-like central" evidence="8">
    <location>
        <begin position="46"/>
        <end position="161"/>
    </location>
</feature>
<dbReference type="InterPro" id="IPR010994">
    <property type="entry name" value="RuvA_2-like"/>
</dbReference>